<dbReference type="AlphaFoldDB" id="A0A1D8TQX7"/>
<dbReference type="InterPro" id="IPR020845">
    <property type="entry name" value="AMP-binding_CS"/>
</dbReference>
<evidence type="ECO:0000313" key="3">
    <source>
        <dbReference type="Proteomes" id="UP000177870"/>
    </source>
</evidence>
<dbReference type="InterPro" id="IPR042099">
    <property type="entry name" value="ANL_N_sf"/>
</dbReference>
<dbReference type="GO" id="GO:0016405">
    <property type="term" value="F:CoA-ligase activity"/>
    <property type="evidence" value="ECO:0007669"/>
    <property type="project" value="TreeGrafter"/>
</dbReference>
<protein>
    <recommendedName>
        <fullName evidence="1">AMP-dependent synthetase/ligase domain-containing protein</fullName>
    </recommendedName>
</protein>
<dbReference type="Gene3D" id="3.30.300.30">
    <property type="match status" value="1"/>
</dbReference>
<sequence length="565" mass="62739">MNINPTILPLYQRLKLFLAKPLGCGNFLQYSVTNNPYRNNDFLFLEKPFKTFTGDTINSFSLSSLKEVVDNYASWYRKSGVRENDPVAIYLDDGIGYFIHYLALNNLGAIPVLVNGRMDPDIAADFIRRVGAIGLYSDQKHLDSISSYVKTNDSLKFIATDVNHTSVQSSEIQLPQWYPYSPTDSHPIMICHSSGTTGKPKPVIFGHQQFFFGKRIRLLNFPASQTDKFLFALPSSHSAGISYFMTVTLLGLPTMVLSDLSGNNAITQAKKLKPTIVAAFPQTYADMASQALEKDQLSSVKMWINTGDAAHEAHIRTLVNAGNSKSVFVDGLGASELGMALFNKVSSRQTSLYNRYMGKPRSFVKAVVLDEEGNLLPPYQVGFLGIKSPTITPGYWNDSNRTLKSYKQGYWISGDLAYYDQENKFFHVDRAVDAIQCARGLVNTLPIEELILKNNSAVADCTIIGVPKEKGLDGLVAFIKLKAQESLKASALITAINHQLLYNNLEPLSFLEIVSNLPVGSTGKVLKRKLRDQYQDILICAEHNLDGKGLHDFAYAELTKVPVRS</sequence>
<dbReference type="RefSeq" id="WP_070392511.1">
    <property type="nucleotide sequence ID" value="NZ_CP017599.1"/>
</dbReference>
<dbReference type="Pfam" id="PF00501">
    <property type="entry name" value="AMP-binding"/>
    <property type="match status" value="1"/>
</dbReference>
<dbReference type="KEGG" id="mpro:BJP34_11745"/>
<name>A0A1D8TQX7_9CYAN</name>
<dbReference type="InterPro" id="IPR000873">
    <property type="entry name" value="AMP-dep_synth/lig_dom"/>
</dbReference>
<dbReference type="STRING" id="1458985.BJP34_11745"/>
<accession>A0A1D8TQX7</accession>
<dbReference type="Proteomes" id="UP000177870">
    <property type="component" value="Chromosome"/>
</dbReference>
<dbReference type="PANTHER" id="PTHR24096:SF267">
    <property type="entry name" value="MALONATE--COA LIGASE ACSF3, MITOCHONDRIAL"/>
    <property type="match status" value="1"/>
</dbReference>
<gene>
    <name evidence="2" type="ORF">BJP34_11745</name>
</gene>
<dbReference type="EMBL" id="CP017599">
    <property type="protein sequence ID" value="AOX00040.1"/>
    <property type="molecule type" value="Genomic_DNA"/>
</dbReference>
<dbReference type="OrthoDB" id="9803968at2"/>
<dbReference type="CDD" id="cd04433">
    <property type="entry name" value="AFD_class_I"/>
    <property type="match status" value="1"/>
</dbReference>
<evidence type="ECO:0000259" key="1">
    <source>
        <dbReference type="Pfam" id="PF00501"/>
    </source>
</evidence>
<reference evidence="3" key="1">
    <citation type="submission" date="2016-10" db="EMBL/GenBank/DDBJ databases">
        <title>Comparative genomics uncovers the prolific and rare metabolic potential of the cyanobacterial genus Moorea.</title>
        <authorList>
            <person name="Leao T."/>
            <person name="Castelao G."/>
            <person name="Korobeynikov A."/>
            <person name="Monroe E.A."/>
            <person name="Podell S."/>
            <person name="Glukhov E."/>
            <person name="Allen E."/>
            <person name="Gerwick W.H."/>
            <person name="Gerwick L."/>
        </authorList>
    </citation>
    <scope>NUCLEOTIDE SEQUENCE [LARGE SCALE GENOMIC DNA]</scope>
    <source>
        <strain evidence="3">PAL-8-15-08-1</strain>
    </source>
</reference>
<dbReference type="SUPFAM" id="SSF56801">
    <property type="entry name" value="Acetyl-CoA synthetase-like"/>
    <property type="match status" value="1"/>
</dbReference>
<dbReference type="Gene3D" id="3.40.50.12780">
    <property type="entry name" value="N-terminal domain of ligase-like"/>
    <property type="match status" value="1"/>
</dbReference>
<organism evidence="2 3">
    <name type="scientific">Moorena producens PAL-8-15-08-1</name>
    <dbReference type="NCBI Taxonomy" id="1458985"/>
    <lineage>
        <taxon>Bacteria</taxon>
        <taxon>Bacillati</taxon>
        <taxon>Cyanobacteriota</taxon>
        <taxon>Cyanophyceae</taxon>
        <taxon>Coleofasciculales</taxon>
        <taxon>Coleofasciculaceae</taxon>
        <taxon>Moorena</taxon>
    </lineage>
</organism>
<evidence type="ECO:0000313" key="2">
    <source>
        <dbReference type="EMBL" id="AOX00040.1"/>
    </source>
</evidence>
<dbReference type="PANTHER" id="PTHR24096">
    <property type="entry name" value="LONG-CHAIN-FATTY-ACID--COA LIGASE"/>
    <property type="match status" value="1"/>
</dbReference>
<dbReference type="InterPro" id="IPR045851">
    <property type="entry name" value="AMP-bd_C_sf"/>
</dbReference>
<proteinExistence type="predicted"/>
<dbReference type="PROSITE" id="PS00455">
    <property type="entry name" value="AMP_BINDING"/>
    <property type="match status" value="1"/>
</dbReference>
<feature type="domain" description="AMP-dependent synthetase/ligase" evidence="1">
    <location>
        <begin position="55"/>
        <end position="396"/>
    </location>
</feature>